<dbReference type="InterPro" id="IPR000719">
    <property type="entry name" value="Prot_kinase_dom"/>
</dbReference>
<feature type="domain" description="Protein kinase" evidence="10">
    <location>
        <begin position="304"/>
        <end position="598"/>
    </location>
</feature>
<accession>A0AAW0YW12</accession>
<keyword evidence="8" id="KW-0460">Magnesium</keyword>
<comment type="catalytic activity">
    <reaction evidence="8">
        <text>L-threonyl-[protein] + ATP = O-phospho-L-threonyl-[protein] + ADP + H(+)</text>
        <dbReference type="Rhea" id="RHEA:46608"/>
        <dbReference type="Rhea" id="RHEA-COMP:11060"/>
        <dbReference type="Rhea" id="RHEA-COMP:11605"/>
        <dbReference type="ChEBI" id="CHEBI:15378"/>
        <dbReference type="ChEBI" id="CHEBI:30013"/>
        <dbReference type="ChEBI" id="CHEBI:30616"/>
        <dbReference type="ChEBI" id="CHEBI:61977"/>
        <dbReference type="ChEBI" id="CHEBI:456216"/>
        <dbReference type="EC" id="2.7.11.24"/>
    </reaction>
</comment>
<dbReference type="InterPro" id="IPR008271">
    <property type="entry name" value="Ser/Thr_kinase_AS"/>
</dbReference>
<dbReference type="EMBL" id="JBCAWK010000007">
    <property type="protein sequence ID" value="KAK8853210.1"/>
    <property type="molecule type" value="Genomic_DNA"/>
</dbReference>
<dbReference type="PANTHER" id="PTHR24055">
    <property type="entry name" value="MITOGEN-ACTIVATED PROTEIN KINASE"/>
    <property type="match status" value="1"/>
</dbReference>
<feature type="compositionally biased region" description="Basic and acidic residues" evidence="9">
    <location>
        <begin position="879"/>
        <end position="889"/>
    </location>
</feature>
<proteinExistence type="inferred from homology"/>
<dbReference type="GO" id="GO:0004707">
    <property type="term" value="F:MAP kinase activity"/>
    <property type="evidence" value="ECO:0007669"/>
    <property type="project" value="UniProtKB-EC"/>
</dbReference>
<comment type="cofactor">
    <cofactor evidence="8">
        <name>Mg(2+)</name>
        <dbReference type="ChEBI" id="CHEBI:18420"/>
    </cofactor>
</comment>
<feature type="region of interest" description="Disordered" evidence="9">
    <location>
        <begin position="810"/>
        <end position="867"/>
    </location>
</feature>
<comment type="activity regulation">
    <text evidence="8">Activated by threonine and tyrosine phosphorylation.</text>
</comment>
<dbReference type="KEGG" id="kne:92181170"/>
<sequence length="959" mass="101909">MHDTHGPYPSPAGDTPSGDDNAEMSSPELSTSPATSRHSHSPLTPPSKPLLPRSQPPRPHHVQSSPAVSLHPVGHRTTPVPPLVHRAPSAPLSTGASTATSGGGLPTLGGGSAGSSNGSSSRQQLVTPRTATTPTCFPPPPVPAPVSGRGSGHPLQKTVGDGGGGSGRSTTSSTTSVNGLLSATAVHSISSSSSSSSTGPVPAPAPGASTSSSTTSGTTYPHTPTHHQSTAVAQSVVQTPQTGASKMAAAAKRGLDGIPSASAVGLAKMMEEEEDHPLSEKSLRARDYQTIHTLNRLFHLPTRWRLIRPLGQGAYGLVINVQDTYSGEPVAVKCITRVFDKVILARRALREITLLRHFGGHENLTGLIDLDNVWEGYNEIYLYMEPMEADLHQIVRSGQPLSNSHIQYFLYQLLRGMKYIHTANVIHRDLKPGNLLVNSDCELKICDFGLARGFRPVTGEIDQNEEMKLTEYVATRWYRAPEVMLSNRRYTTAIDVWSIGCILAELLGGKPIFKGKDYVDQLNLILEVLGTPDNETLAKVGSEKACAYIKTLPHYDKQEYSDLLPNADPEAIDLLSQLLTFDPAVRINVIAALAHPYLASYHDESDEPSCPEIFEKWEQVESLTTIEELKEAISREIAEFREEVRTVEPDEIEEEHQSEWGIGLGSDGTENVTYTSPMPDTGVLGEDLPVLNASTSPTQLRAIIHDPGLSPASTTVPLASPGGQSPSRAQAIPPPSGPRSAGLNGARTRDTSPATPQTALSQESFGNPFGASGRLSRRASGMAMTMSSSAGRRPNSFLFSPFGSGMTPLAPNTSANAAGTALSGDGTAPAMDKGEERESRRSSGYWNQGVNGSGRRSRAPSQSGGMGLLIRQLSMADFKGDTRAVGNEKDEGEEVPPMTVSPSDAPPSALEDSRTGGPSSPIKGWSFKLKLEYTPSAVKVGMNFEISVPSAEKPVSSQS</sequence>
<evidence type="ECO:0000256" key="4">
    <source>
        <dbReference type="ARBA" id="ARBA00022741"/>
    </source>
</evidence>
<dbReference type="Proteomes" id="UP001388673">
    <property type="component" value="Unassembled WGS sequence"/>
</dbReference>
<feature type="region of interest" description="Disordered" evidence="9">
    <location>
        <begin position="190"/>
        <end position="233"/>
    </location>
</feature>
<feature type="compositionally biased region" description="Low complexity" evidence="9">
    <location>
        <begin position="114"/>
        <end position="135"/>
    </location>
</feature>
<feature type="compositionally biased region" description="Polar residues" evidence="9">
    <location>
        <begin position="751"/>
        <end position="765"/>
    </location>
</feature>
<keyword evidence="6 7" id="KW-0067">ATP-binding</keyword>
<dbReference type="FunFam" id="1.10.510.10:FF:000013">
    <property type="entry name" value="Mitogen-activated protein kinase"/>
    <property type="match status" value="1"/>
</dbReference>
<feature type="binding site" evidence="7">
    <location>
        <position position="333"/>
    </location>
    <ligand>
        <name>ATP</name>
        <dbReference type="ChEBI" id="CHEBI:30616"/>
    </ligand>
</feature>
<dbReference type="PROSITE" id="PS00108">
    <property type="entry name" value="PROTEIN_KINASE_ST"/>
    <property type="match status" value="1"/>
</dbReference>
<dbReference type="Gene3D" id="1.10.510.10">
    <property type="entry name" value="Transferase(Phosphotransferase) domain 1"/>
    <property type="match status" value="1"/>
</dbReference>
<comment type="caution">
    <text evidence="11">The sequence shown here is derived from an EMBL/GenBank/DDBJ whole genome shotgun (WGS) entry which is preliminary data.</text>
</comment>
<evidence type="ECO:0000256" key="7">
    <source>
        <dbReference type="PROSITE-ProRule" id="PRU10141"/>
    </source>
</evidence>
<dbReference type="InterPro" id="IPR050117">
    <property type="entry name" value="MAPK"/>
</dbReference>
<keyword evidence="5 8" id="KW-0418">Kinase</keyword>
<dbReference type="Gene3D" id="3.30.200.20">
    <property type="entry name" value="Phosphorylase Kinase, domain 1"/>
    <property type="match status" value="1"/>
</dbReference>
<feature type="region of interest" description="Disordered" evidence="9">
    <location>
        <begin position="1"/>
        <end position="175"/>
    </location>
</feature>
<organism evidence="11 12">
    <name type="scientific">Kwoniella newhampshirensis</name>
    <dbReference type="NCBI Taxonomy" id="1651941"/>
    <lineage>
        <taxon>Eukaryota</taxon>
        <taxon>Fungi</taxon>
        <taxon>Dikarya</taxon>
        <taxon>Basidiomycota</taxon>
        <taxon>Agaricomycotina</taxon>
        <taxon>Tremellomycetes</taxon>
        <taxon>Tremellales</taxon>
        <taxon>Cryptococcaceae</taxon>
        <taxon>Kwoniella</taxon>
    </lineage>
</organism>
<protein>
    <recommendedName>
        <fullName evidence="1 8">Mitogen-activated protein kinase</fullName>
        <ecNumber evidence="1 8">2.7.11.24</ecNumber>
    </recommendedName>
</protein>
<feature type="compositionally biased region" description="Basic and acidic residues" evidence="9">
    <location>
        <begin position="832"/>
        <end position="841"/>
    </location>
</feature>
<comment type="similarity">
    <text evidence="8">Belongs to the protein kinase superfamily. Ser/Thr protein kinase family. MAP kinase subfamily.</text>
</comment>
<keyword evidence="4 7" id="KW-0547">Nucleotide-binding</keyword>
<dbReference type="Pfam" id="PF00069">
    <property type="entry name" value="Pkinase"/>
    <property type="match status" value="1"/>
</dbReference>
<keyword evidence="3 8" id="KW-0808">Transferase</keyword>
<evidence type="ECO:0000259" key="10">
    <source>
        <dbReference type="PROSITE" id="PS50011"/>
    </source>
</evidence>
<evidence type="ECO:0000256" key="8">
    <source>
        <dbReference type="RuleBase" id="RU361165"/>
    </source>
</evidence>
<evidence type="ECO:0000313" key="11">
    <source>
        <dbReference type="EMBL" id="KAK8853210.1"/>
    </source>
</evidence>
<feature type="compositionally biased region" description="Pro residues" evidence="9">
    <location>
        <begin position="43"/>
        <end position="57"/>
    </location>
</feature>
<feature type="compositionally biased region" description="Low complexity" evidence="9">
    <location>
        <begin position="190"/>
        <end position="230"/>
    </location>
</feature>
<evidence type="ECO:0000256" key="3">
    <source>
        <dbReference type="ARBA" id="ARBA00022679"/>
    </source>
</evidence>
<feature type="region of interest" description="Disordered" evidence="9">
    <location>
        <begin position="707"/>
        <end position="794"/>
    </location>
</feature>
<dbReference type="PROSITE" id="PS50011">
    <property type="entry name" value="PROTEIN_KINASE_DOM"/>
    <property type="match status" value="1"/>
</dbReference>
<dbReference type="EC" id="2.7.11.24" evidence="1 8"/>
<feature type="compositionally biased region" description="Low complexity" evidence="9">
    <location>
        <begin position="778"/>
        <end position="793"/>
    </location>
</feature>
<feature type="compositionally biased region" description="Polar residues" evidence="9">
    <location>
        <begin position="23"/>
        <end position="36"/>
    </location>
</feature>
<feature type="compositionally biased region" description="Polar residues" evidence="9">
    <location>
        <begin position="711"/>
        <end position="728"/>
    </location>
</feature>
<feature type="region of interest" description="Disordered" evidence="9">
    <location>
        <begin position="648"/>
        <end position="667"/>
    </location>
</feature>
<evidence type="ECO:0000313" key="12">
    <source>
        <dbReference type="Proteomes" id="UP001388673"/>
    </source>
</evidence>
<gene>
    <name evidence="11" type="ORF">IAR55_003912</name>
</gene>
<evidence type="ECO:0000256" key="5">
    <source>
        <dbReference type="ARBA" id="ARBA00022777"/>
    </source>
</evidence>
<dbReference type="GeneID" id="92181170"/>
<reference evidence="11 12" key="1">
    <citation type="journal article" date="2024" name="bioRxiv">
        <title>Comparative genomics of Cryptococcus and Kwoniella reveals pathogenesis evolution and contrasting karyotype dynamics via intercentromeric recombination or chromosome fusion.</title>
        <authorList>
            <person name="Coelho M.A."/>
            <person name="David-Palma M."/>
            <person name="Shea T."/>
            <person name="Bowers K."/>
            <person name="McGinley-Smith S."/>
            <person name="Mohammad A.W."/>
            <person name="Gnirke A."/>
            <person name="Yurkov A.M."/>
            <person name="Nowrousian M."/>
            <person name="Sun S."/>
            <person name="Cuomo C.A."/>
            <person name="Heitman J."/>
        </authorList>
    </citation>
    <scope>NUCLEOTIDE SEQUENCE [LARGE SCALE GENOMIC DNA]</scope>
    <source>
        <strain evidence="11 12">CBS 13917</strain>
    </source>
</reference>
<dbReference type="InterPro" id="IPR003527">
    <property type="entry name" value="MAP_kinase_CS"/>
</dbReference>
<dbReference type="RefSeq" id="XP_066802396.1">
    <property type="nucleotide sequence ID" value="XM_066947017.1"/>
</dbReference>
<dbReference type="SMART" id="SM00220">
    <property type="entry name" value="S_TKc"/>
    <property type="match status" value="1"/>
</dbReference>
<evidence type="ECO:0000256" key="2">
    <source>
        <dbReference type="ARBA" id="ARBA00022527"/>
    </source>
</evidence>
<keyword evidence="12" id="KW-1185">Reference proteome</keyword>
<dbReference type="InterPro" id="IPR017441">
    <property type="entry name" value="Protein_kinase_ATP_BS"/>
</dbReference>
<dbReference type="PROSITE" id="PS01351">
    <property type="entry name" value="MAPK"/>
    <property type="match status" value="1"/>
</dbReference>
<evidence type="ECO:0000256" key="9">
    <source>
        <dbReference type="SAM" id="MobiDB-lite"/>
    </source>
</evidence>
<feature type="compositionally biased region" description="Gly residues" evidence="9">
    <location>
        <begin position="101"/>
        <end position="113"/>
    </location>
</feature>
<dbReference type="PROSITE" id="PS00107">
    <property type="entry name" value="PROTEIN_KINASE_ATP"/>
    <property type="match status" value="1"/>
</dbReference>
<evidence type="ECO:0000256" key="6">
    <source>
        <dbReference type="ARBA" id="ARBA00022840"/>
    </source>
</evidence>
<keyword evidence="2 8" id="KW-0723">Serine/threonine-protein kinase</keyword>
<dbReference type="GO" id="GO:0005524">
    <property type="term" value="F:ATP binding"/>
    <property type="evidence" value="ECO:0007669"/>
    <property type="project" value="UniProtKB-UniRule"/>
</dbReference>
<feature type="compositionally biased region" description="Low complexity" evidence="9">
    <location>
        <begin position="87"/>
        <end position="100"/>
    </location>
</feature>
<evidence type="ECO:0000256" key="1">
    <source>
        <dbReference type="ARBA" id="ARBA00012411"/>
    </source>
</evidence>
<name>A0AAW0YW12_9TREE</name>
<dbReference type="InterPro" id="IPR011009">
    <property type="entry name" value="Kinase-like_dom_sf"/>
</dbReference>
<dbReference type="AlphaFoldDB" id="A0AAW0YW12"/>
<dbReference type="SUPFAM" id="SSF56112">
    <property type="entry name" value="Protein kinase-like (PK-like)"/>
    <property type="match status" value="1"/>
</dbReference>
<feature type="region of interest" description="Disordered" evidence="9">
    <location>
        <begin position="879"/>
        <end position="924"/>
    </location>
</feature>